<name>A0A645AD98_9ZZZZ</name>
<protein>
    <submittedName>
        <fullName evidence="1">Uncharacterized protein</fullName>
    </submittedName>
</protein>
<accession>A0A645AD98</accession>
<proteinExistence type="predicted"/>
<reference evidence="1" key="1">
    <citation type="submission" date="2019-08" db="EMBL/GenBank/DDBJ databases">
        <authorList>
            <person name="Kucharzyk K."/>
            <person name="Murdoch R.W."/>
            <person name="Higgins S."/>
            <person name="Loffler F."/>
        </authorList>
    </citation>
    <scope>NUCLEOTIDE SEQUENCE</scope>
</reference>
<evidence type="ECO:0000313" key="1">
    <source>
        <dbReference type="EMBL" id="MPM50997.1"/>
    </source>
</evidence>
<gene>
    <name evidence="1" type="ORF">SDC9_97743</name>
</gene>
<dbReference type="EMBL" id="VSSQ01013216">
    <property type="protein sequence ID" value="MPM50997.1"/>
    <property type="molecule type" value="Genomic_DNA"/>
</dbReference>
<organism evidence="1">
    <name type="scientific">bioreactor metagenome</name>
    <dbReference type="NCBI Taxonomy" id="1076179"/>
    <lineage>
        <taxon>unclassified sequences</taxon>
        <taxon>metagenomes</taxon>
        <taxon>ecological metagenomes</taxon>
    </lineage>
</organism>
<sequence length="208" mass="24345">MGIIEGVYAQVQNPVIGILVFQYHFVYRPQCVLIVKLPLLDKVVVIKVATSHKPKVGKHKNGYYRNQWCFFEFSGNKEPKGSGSRYYKEQRTESICPQKGDPVLHQGFPQKVGHLCIGLRYKRTCQRGYQCKEQRKTGSHGQGYIYSFGDFFHWYYLILFHQFLEHQNCNQRYGYLQNHKNHGDSPELAVEWYILVKEFGNNHKIGPP</sequence>
<comment type="caution">
    <text evidence="1">The sequence shown here is derived from an EMBL/GenBank/DDBJ whole genome shotgun (WGS) entry which is preliminary data.</text>
</comment>
<dbReference type="AlphaFoldDB" id="A0A645AD98"/>